<evidence type="ECO:0000256" key="1">
    <source>
        <dbReference type="ARBA" id="ARBA00000085"/>
    </source>
</evidence>
<reference evidence="10 11" key="1">
    <citation type="journal article" date="2019" name="Mar. Drugs">
        <title>Comparative Genomics and CAZyme Genome Repertoires of Marine Zobellia amurskyensis KMM 3526(T) and Zobellia laminariae KMM 3676(T).</title>
        <authorList>
            <person name="Chernysheva N."/>
            <person name="Bystritskaya E."/>
            <person name="Stenkova A."/>
            <person name="Golovkin I."/>
            <person name="Nedashkovskaya O."/>
            <person name="Isaeva M."/>
        </authorList>
    </citation>
    <scope>NUCLEOTIDE SEQUENCE [LARGE SCALE GENOMIC DNA]</scope>
    <source>
        <strain evidence="10 11">KMM 3526</strain>
    </source>
</reference>
<dbReference type="InterPro" id="IPR003594">
    <property type="entry name" value="HATPase_dom"/>
</dbReference>
<sequence>MTMKNHKDIIDSDNASTIRAILRIGTWKLNLETGVYVFDNTTCDILQVPHGTVMHRGQNEPLERSAKTTAQIELGLKELIHSGIPFNQELEFKTPKGNPRWLHVVATRKLENGKCTEITGIIQDVSKVKQSQNNLFQQNQLLNIAEKKAKLGHWNWDFKTDMLTCSENMCRILGVPVDAQLPLETILDDIYPEDKEYVKDRLATNLKNKYFENFTHRLETHEGKLRTIEVSGDIYLDKDDNIINILGISQDITDYKEIESELVKKNELLTFAEQKALLGHWQWNIITDEVFWSANLYYLFKQKEKSKLEFNTYFGYVHPDDQAEVTIHFDKAIKEGTFGKIIHRILLKDGTLKWILLLGEVILNEKDEITTLVGTCQDVTEQQLQEIKFKGLVESAPSATFIVGEGNVIQMINKQAEHLFGYTSEELVGKSIEGLIPPRFEKKRAPEREKFRANPKVIKVDLGEDFYMINKSGNEIPVEVTLGPLQTDEGLLVSMAIRDITAEKLYQHKILKAKEELEILTEELTAQNLQLADFTQITSHNLRAPVSNLNSLVDIYKLVDNEQERDELFGKFETVIDHLTLTLNTLIEALSAKSDTSIKRNEVSFSETFKKTEEILTAEITRTKAVIKSDFSEVDSIQYHKLYLESIFQNLIGNSLKYKSPDRVPKIEVSSGLHKGKVVLQFKDNGLGIDLNKHGHKIFGLNKVFHNHPEAKGIGLFMTKTQIEAMGGKILVSSKVNEGTTFSVYFS</sequence>
<dbReference type="Gene3D" id="2.10.70.100">
    <property type="match status" value="1"/>
</dbReference>
<feature type="domain" description="Histidine kinase" evidence="7">
    <location>
        <begin position="537"/>
        <end position="747"/>
    </location>
</feature>
<dbReference type="InterPro" id="IPR052162">
    <property type="entry name" value="Sensor_kinase/Photoreceptor"/>
</dbReference>
<keyword evidence="11" id="KW-1185">Reference proteome</keyword>
<evidence type="ECO:0000256" key="2">
    <source>
        <dbReference type="ARBA" id="ARBA00012438"/>
    </source>
</evidence>
<comment type="caution">
    <text evidence="10">The sequence shown here is derived from an EMBL/GenBank/DDBJ whole genome shotgun (WGS) entry which is preliminary data.</text>
</comment>
<dbReference type="InterPro" id="IPR001610">
    <property type="entry name" value="PAC"/>
</dbReference>
<protein>
    <recommendedName>
        <fullName evidence="2">histidine kinase</fullName>
        <ecNumber evidence="2">2.7.13.3</ecNumber>
    </recommendedName>
</protein>
<evidence type="ECO:0000256" key="5">
    <source>
        <dbReference type="ARBA" id="ARBA00022777"/>
    </source>
</evidence>
<dbReference type="EC" id="2.7.13.3" evidence="2"/>
<dbReference type="EMBL" id="RCNR01000025">
    <property type="protein sequence ID" value="MUH36795.1"/>
    <property type="molecule type" value="Genomic_DNA"/>
</dbReference>
<dbReference type="InterPro" id="IPR004358">
    <property type="entry name" value="Sig_transdc_His_kin-like_C"/>
</dbReference>
<evidence type="ECO:0000256" key="6">
    <source>
        <dbReference type="SAM" id="Coils"/>
    </source>
</evidence>
<dbReference type="PROSITE" id="PS50109">
    <property type="entry name" value="HIS_KIN"/>
    <property type="match status" value="1"/>
</dbReference>
<evidence type="ECO:0000259" key="9">
    <source>
        <dbReference type="PROSITE" id="PS50113"/>
    </source>
</evidence>
<evidence type="ECO:0000259" key="8">
    <source>
        <dbReference type="PROSITE" id="PS50112"/>
    </source>
</evidence>
<dbReference type="NCBIfam" id="TIGR00229">
    <property type="entry name" value="sensory_box"/>
    <property type="match status" value="2"/>
</dbReference>
<name>A0A7X2ZUT4_9FLAO</name>
<dbReference type="SMART" id="SM00387">
    <property type="entry name" value="HATPase_c"/>
    <property type="match status" value="1"/>
</dbReference>
<dbReference type="InterPro" id="IPR005467">
    <property type="entry name" value="His_kinase_dom"/>
</dbReference>
<comment type="catalytic activity">
    <reaction evidence="1">
        <text>ATP + protein L-histidine = ADP + protein N-phospho-L-histidine.</text>
        <dbReference type="EC" id="2.7.13.3"/>
    </reaction>
</comment>
<dbReference type="Gene3D" id="1.10.287.130">
    <property type="match status" value="1"/>
</dbReference>
<evidence type="ECO:0000256" key="4">
    <source>
        <dbReference type="ARBA" id="ARBA00022679"/>
    </source>
</evidence>
<dbReference type="InterPro" id="IPR000014">
    <property type="entry name" value="PAS"/>
</dbReference>
<dbReference type="PROSITE" id="PS50112">
    <property type="entry name" value="PAS"/>
    <property type="match status" value="1"/>
</dbReference>
<dbReference type="InterPro" id="IPR036890">
    <property type="entry name" value="HATPase_C_sf"/>
</dbReference>
<dbReference type="Pfam" id="PF02518">
    <property type="entry name" value="HATPase_c"/>
    <property type="match status" value="1"/>
</dbReference>
<accession>A0A7X2ZUT4</accession>
<dbReference type="GO" id="GO:0004673">
    <property type="term" value="F:protein histidine kinase activity"/>
    <property type="evidence" value="ECO:0007669"/>
    <property type="project" value="UniProtKB-EC"/>
</dbReference>
<dbReference type="PROSITE" id="PS50113">
    <property type="entry name" value="PAC"/>
    <property type="match status" value="3"/>
</dbReference>
<dbReference type="Gene3D" id="3.30.450.20">
    <property type="entry name" value="PAS domain"/>
    <property type="match status" value="4"/>
</dbReference>
<feature type="coiled-coil region" evidence="6">
    <location>
        <begin position="503"/>
        <end position="530"/>
    </location>
</feature>
<dbReference type="PANTHER" id="PTHR43304">
    <property type="entry name" value="PHYTOCHROME-LIKE PROTEIN CPH1"/>
    <property type="match status" value="1"/>
</dbReference>
<evidence type="ECO:0000259" key="7">
    <source>
        <dbReference type="PROSITE" id="PS50109"/>
    </source>
</evidence>
<keyword evidence="4" id="KW-0808">Transferase</keyword>
<feature type="domain" description="PAC" evidence="9">
    <location>
        <begin position="339"/>
        <end position="391"/>
    </location>
</feature>
<feature type="domain" description="PAC" evidence="9">
    <location>
        <begin position="86"/>
        <end position="137"/>
    </location>
</feature>
<dbReference type="Pfam" id="PF08447">
    <property type="entry name" value="PAS_3"/>
    <property type="match status" value="2"/>
</dbReference>
<dbReference type="InterPro" id="IPR000700">
    <property type="entry name" value="PAS-assoc_C"/>
</dbReference>
<dbReference type="OrthoDB" id="5522855at2"/>
<dbReference type="SMART" id="SM00086">
    <property type="entry name" value="PAC"/>
    <property type="match status" value="4"/>
</dbReference>
<dbReference type="PRINTS" id="PR00344">
    <property type="entry name" value="BCTRLSENSOR"/>
</dbReference>
<dbReference type="Proteomes" id="UP000540519">
    <property type="component" value="Unassembled WGS sequence"/>
</dbReference>
<dbReference type="SUPFAM" id="SSF55874">
    <property type="entry name" value="ATPase domain of HSP90 chaperone/DNA topoisomerase II/histidine kinase"/>
    <property type="match status" value="1"/>
</dbReference>
<gene>
    <name evidence="10" type="ORF">D9O36_13150</name>
</gene>
<evidence type="ECO:0000313" key="11">
    <source>
        <dbReference type="Proteomes" id="UP000540519"/>
    </source>
</evidence>
<keyword evidence="6" id="KW-0175">Coiled coil</keyword>
<dbReference type="InterPro" id="IPR013655">
    <property type="entry name" value="PAS_fold_3"/>
</dbReference>
<feature type="domain" description="PAC" evidence="9">
    <location>
        <begin position="212"/>
        <end position="264"/>
    </location>
</feature>
<dbReference type="AlphaFoldDB" id="A0A7X2ZUT4"/>
<dbReference type="Gene3D" id="3.30.565.10">
    <property type="entry name" value="Histidine kinase-like ATPase, C-terminal domain"/>
    <property type="match status" value="1"/>
</dbReference>
<evidence type="ECO:0000256" key="3">
    <source>
        <dbReference type="ARBA" id="ARBA00022553"/>
    </source>
</evidence>
<keyword evidence="3" id="KW-0597">Phosphoprotein</keyword>
<dbReference type="CDD" id="cd00130">
    <property type="entry name" value="PAS"/>
    <property type="match status" value="2"/>
</dbReference>
<proteinExistence type="predicted"/>
<evidence type="ECO:0000313" key="10">
    <source>
        <dbReference type="EMBL" id="MUH36795.1"/>
    </source>
</evidence>
<feature type="domain" description="PAS" evidence="8">
    <location>
        <begin position="385"/>
        <end position="438"/>
    </location>
</feature>
<organism evidence="10 11">
    <name type="scientific">Zobellia amurskyensis</name>
    <dbReference type="NCBI Taxonomy" id="248905"/>
    <lineage>
        <taxon>Bacteria</taxon>
        <taxon>Pseudomonadati</taxon>
        <taxon>Bacteroidota</taxon>
        <taxon>Flavobacteriia</taxon>
        <taxon>Flavobacteriales</taxon>
        <taxon>Flavobacteriaceae</taxon>
        <taxon>Zobellia</taxon>
    </lineage>
</organism>
<dbReference type="InterPro" id="IPR035965">
    <property type="entry name" value="PAS-like_dom_sf"/>
</dbReference>
<dbReference type="SMART" id="SM00091">
    <property type="entry name" value="PAS"/>
    <property type="match status" value="2"/>
</dbReference>
<dbReference type="Pfam" id="PF13426">
    <property type="entry name" value="PAS_9"/>
    <property type="match status" value="2"/>
</dbReference>
<dbReference type="PANTHER" id="PTHR43304:SF1">
    <property type="entry name" value="PAC DOMAIN-CONTAINING PROTEIN"/>
    <property type="match status" value="1"/>
</dbReference>
<dbReference type="SUPFAM" id="SSF55785">
    <property type="entry name" value="PYP-like sensor domain (PAS domain)"/>
    <property type="match status" value="4"/>
</dbReference>
<keyword evidence="5" id="KW-0418">Kinase</keyword>